<dbReference type="GO" id="GO:0043190">
    <property type="term" value="C:ATP-binding cassette (ABC) transporter complex"/>
    <property type="evidence" value="ECO:0007669"/>
    <property type="project" value="InterPro"/>
</dbReference>
<name>A0A2H1L888_9MICO</name>
<keyword evidence="2" id="KW-0732">Signal</keyword>
<dbReference type="Pfam" id="PF00496">
    <property type="entry name" value="SBP_bac_5"/>
    <property type="match status" value="1"/>
</dbReference>
<dbReference type="SUPFAM" id="SSF53850">
    <property type="entry name" value="Periplasmic binding protein-like II"/>
    <property type="match status" value="1"/>
</dbReference>
<accession>A0A2H1L888</accession>
<protein>
    <submittedName>
        <fullName evidence="4">Peptide/nickel transport system substrate-binding protein</fullName>
    </submittedName>
</protein>
<feature type="chain" id="PRO_5038707867" evidence="2">
    <location>
        <begin position="22"/>
        <end position="615"/>
    </location>
</feature>
<evidence type="ECO:0000313" key="5">
    <source>
        <dbReference type="Proteomes" id="UP000234462"/>
    </source>
</evidence>
<evidence type="ECO:0000313" key="4">
    <source>
        <dbReference type="EMBL" id="SMY12970.1"/>
    </source>
</evidence>
<dbReference type="GO" id="GO:0015833">
    <property type="term" value="P:peptide transport"/>
    <property type="evidence" value="ECO:0007669"/>
    <property type="project" value="TreeGrafter"/>
</dbReference>
<dbReference type="OrthoDB" id="7888869at2"/>
<feature type="region of interest" description="Disordered" evidence="1">
    <location>
        <begin position="140"/>
        <end position="161"/>
    </location>
</feature>
<reference evidence="5" key="1">
    <citation type="submission" date="2017-03" db="EMBL/GenBank/DDBJ databases">
        <authorList>
            <person name="Monnet C."/>
        </authorList>
    </citation>
    <scope>NUCLEOTIDE SEQUENCE [LARGE SCALE GENOMIC DNA]</scope>
    <source>
        <strain evidence="5">SJ5-8</strain>
    </source>
</reference>
<proteinExistence type="predicted"/>
<feature type="signal peptide" evidence="2">
    <location>
        <begin position="1"/>
        <end position="21"/>
    </location>
</feature>
<dbReference type="PIRSF" id="PIRSF002741">
    <property type="entry name" value="MppA"/>
    <property type="match status" value="1"/>
</dbReference>
<dbReference type="GO" id="GO:0042597">
    <property type="term" value="C:periplasmic space"/>
    <property type="evidence" value="ECO:0007669"/>
    <property type="project" value="UniProtKB-ARBA"/>
</dbReference>
<evidence type="ECO:0000259" key="3">
    <source>
        <dbReference type="Pfam" id="PF00496"/>
    </source>
</evidence>
<dbReference type="Proteomes" id="UP000234462">
    <property type="component" value="Unassembled WGS sequence"/>
</dbReference>
<dbReference type="CDD" id="cd08501">
    <property type="entry name" value="PBP2_Lpqw"/>
    <property type="match status" value="1"/>
</dbReference>
<feature type="region of interest" description="Disordered" evidence="1">
    <location>
        <begin position="25"/>
        <end position="44"/>
    </location>
</feature>
<dbReference type="RefSeq" id="WP_101589888.1">
    <property type="nucleotide sequence ID" value="NZ_FXZM01000014.1"/>
</dbReference>
<dbReference type="AlphaFoldDB" id="A0A2H1L888"/>
<dbReference type="InterPro" id="IPR039424">
    <property type="entry name" value="SBP_5"/>
</dbReference>
<dbReference type="PANTHER" id="PTHR30290">
    <property type="entry name" value="PERIPLASMIC BINDING COMPONENT OF ABC TRANSPORTER"/>
    <property type="match status" value="1"/>
</dbReference>
<feature type="domain" description="Solute-binding protein family 5" evidence="3">
    <location>
        <begin position="98"/>
        <end position="522"/>
    </location>
</feature>
<feature type="compositionally biased region" description="Acidic residues" evidence="1">
    <location>
        <begin position="143"/>
        <end position="161"/>
    </location>
</feature>
<dbReference type="PANTHER" id="PTHR30290:SF65">
    <property type="entry name" value="MONOACYL PHOSPHATIDYLINOSITOL TETRAMANNOSIDE-BINDING PROTEIN LPQW-RELATED"/>
    <property type="match status" value="1"/>
</dbReference>
<keyword evidence="5" id="KW-1185">Reference proteome</keyword>
<dbReference type="InterPro" id="IPR030678">
    <property type="entry name" value="Peptide/Ni-bd"/>
</dbReference>
<evidence type="ECO:0000256" key="1">
    <source>
        <dbReference type="SAM" id="MobiDB-lite"/>
    </source>
</evidence>
<dbReference type="Gene3D" id="3.10.105.10">
    <property type="entry name" value="Dipeptide-binding Protein, Domain 3"/>
    <property type="match status" value="1"/>
</dbReference>
<dbReference type="EMBL" id="FXZM01000014">
    <property type="protein sequence ID" value="SMY12970.1"/>
    <property type="molecule type" value="Genomic_DNA"/>
</dbReference>
<sequence length="615" mass="66797">MNKRYLGIGAGLAAAAMVLSACTPPGGDGGGDGEGEGGGEGGSSVLNVGWNEAFRSMNTETTNGNAVANAIVTYLMNENFKYYDDNLELQDGNLGTVEQVSEDPLQVKYTFADDATWSDGTPVDAADIVLHWAAKSQKYNTESAEDVAEDRDDEGEVTEQDEGSVFFDSASPGSALIEEFPEISEDGSEVTFTYSRPFADWEIELGLGADGIGLPAHIVAKQALGEEDPAAAKQAVLDAFEGEDSEALSEIANTWNTGFNFTSMPEDEDLLVHTGPYKMTDFAEGQYLTLEADENYTGPTEVGVDQVTYRINGDPMASVQAVENGEMDLIQPQSTSDVLSAAEELEGVTVETEDGATYEHVDLMFDNGGPFDPESYGGDEETAKLVRQAFLKTVPREQIIDTLITPLNPEAQIRNSYTMVAGSPMYDGIVEANGMEEQYPGADVEGAAELLEEAGVDSPTVRFLYDDTNSRREQQFTLIQEQAEEAGFDIVNEGDVNWGSRMGDGTYDASLFGWQSTTTGVTESDANFRTDQQNNFGGFSNEEVDGLYDELQVETDPAQQEEILAEVEAILVEEAFGVTLFQHPELTIYSDRVQNVSSTTVSPTMFWNYWDWQVS</sequence>
<organism evidence="4 5">
    <name type="scientific">Brevibacterium jeotgali</name>
    <dbReference type="NCBI Taxonomy" id="1262550"/>
    <lineage>
        <taxon>Bacteria</taxon>
        <taxon>Bacillati</taxon>
        <taxon>Actinomycetota</taxon>
        <taxon>Actinomycetes</taxon>
        <taxon>Micrococcales</taxon>
        <taxon>Brevibacteriaceae</taxon>
        <taxon>Brevibacterium</taxon>
    </lineage>
</organism>
<evidence type="ECO:0000256" key="2">
    <source>
        <dbReference type="SAM" id="SignalP"/>
    </source>
</evidence>
<dbReference type="PROSITE" id="PS51257">
    <property type="entry name" value="PROKAR_LIPOPROTEIN"/>
    <property type="match status" value="1"/>
</dbReference>
<dbReference type="InterPro" id="IPR000914">
    <property type="entry name" value="SBP_5_dom"/>
</dbReference>
<dbReference type="Gene3D" id="3.40.190.10">
    <property type="entry name" value="Periplasmic binding protein-like II"/>
    <property type="match status" value="1"/>
</dbReference>
<dbReference type="GO" id="GO:1904680">
    <property type="term" value="F:peptide transmembrane transporter activity"/>
    <property type="evidence" value="ECO:0007669"/>
    <property type="project" value="TreeGrafter"/>
</dbReference>
<gene>
    <name evidence="4" type="ORF">BJEO58_02578</name>
</gene>